<dbReference type="InterPro" id="IPR036866">
    <property type="entry name" value="RibonucZ/Hydroxyglut_hydro"/>
</dbReference>
<dbReference type="InterPro" id="IPR001279">
    <property type="entry name" value="Metallo-B-lactamas"/>
</dbReference>
<dbReference type="SUPFAM" id="SSF52218">
    <property type="entry name" value="Flavoproteins"/>
    <property type="match status" value="1"/>
</dbReference>
<dbReference type="InterPro" id="IPR008254">
    <property type="entry name" value="Flavodoxin/NO_synth"/>
</dbReference>
<dbReference type="AlphaFoldDB" id="A0A9D9NG43"/>
<dbReference type="Pfam" id="PF19583">
    <property type="entry name" value="ODP"/>
    <property type="match status" value="1"/>
</dbReference>
<dbReference type="PANTHER" id="PTHR43717">
    <property type="entry name" value="ANAEROBIC NITRIC OXIDE REDUCTASE FLAVORUBREDOXIN"/>
    <property type="match status" value="1"/>
</dbReference>
<dbReference type="InterPro" id="IPR045761">
    <property type="entry name" value="ODP_dom"/>
</dbReference>
<dbReference type="SMART" id="SM00849">
    <property type="entry name" value="Lactamase_B"/>
    <property type="match status" value="1"/>
</dbReference>
<evidence type="ECO:0000313" key="4">
    <source>
        <dbReference type="Proteomes" id="UP000823604"/>
    </source>
</evidence>
<dbReference type="Proteomes" id="UP000823604">
    <property type="component" value="Unassembled WGS sequence"/>
</dbReference>
<dbReference type="GO" id="GO:0010181">
    <property type="term" value="F:FMN binding"/>
    <property type="evidence" value="ECO:0007669"/>
    <property type="project" value="InterPro"/>
</dbReference>
<dbReference type="Pfam" id="PF12724">
    <property type="entry name" value="Flavodoxin_5"/>
    <property type="match status" value="1"/>
</dbReference>
<dbReference type="Gene3D" id="3.60.15.10">
    <property type="entry name" value="Ribonuclease Z/Hydroxyacylglutathione hydrolase-like"/>
    <property type="match status" value="1"/>
</dbReference>
<protein>
    <submittedName>
        <fullName evidence="3">FprA family A-type flavoprotein</fullName>
    </submittedName>
</protein>
<sequence>MNDIYISPDIKYIGVDDKDIDLFESQYRVPDGVTYNSYVILDGKTAVLDTVDLRRCSQWLANLENALGGRKPDYLIVHHLEPDHAGSIAVFAEKYPDATIVLSKKASGMIGQFFSDIVPARMKPVEEGETLALGKHALTFVMAPMVHWPEVMVSYESTEKILFSADGFGKFGAMDTDEPWDDEARRYFINIVGKYGAQVQALLKKASALDIRIIAPLHGPILKENLGHYIEKYDIWSSYRPEEEGILVAFASIHGNTAKTARYIAEELRSRGATVVVSDLSRDDMHKAVADAFRFDRMILAASSYDAGVFPPMEKFLNHLKAKNFQNRKVAIVENGSWAPSAGRIMRAALEGMKNITICENSVTIRSTMKECDKEAINAMIEELLAK</sequence>
<dbReference type="PIRSF" id="PIRSF005243">
    <property type="entry name" value="ROO"/>
    <property type="match status" value="1"/>
</dbReference>
<reference evidence="3" key="1">
    <citation type="submission" date="2020-10" db="EMBL/GenBank/DDBJ databases">
        <authorList>
            <person name="Gilroy R."/>
        </authorList>
    </citation>
    <scope>NUCLEOTIDE SEQUENCE</scope>
    <source>
        <strain evidence="3">B1-8020</strain>
    </source>
</reference>
<comment type="caution">
    <text evidence="3">The sequence shown here is derived from an EMBL/GenBank/DDBJ whole genome shotgun (WGS) entry which is preliminary data.</text>
</comment>
<accession>A0A9D9NG43</accession>
<organism evidence="3 4">
    <name type="scientific">Candidatus Merdivivens pullicola</name>
    <dbReference type="NCBI Taxonomy" id="2840872"/>
    <lineage>
        <taxon>Bacteria</taxon>
        <taxon>Pseudomonadati</taxon>
        <taxon>Bacteroidota</taxon>
        <taxon>Bacteroidia</taxon>
        <taxon>Bacteroidales</taxon>
        <taxon>Muribaculaceae</taxon>
        <taxon>Muribaculaceae incertae sedis</taxon>
        <taxon>Candidatus Merdivivens</taxon>
    </lineage>
</organism>
<evidence type="ECO:0000256" key="1">
    <source>
        <dbReference type="ARBA" id="ARBA00007121"/>
    </source>
</evidence>
<dbReference type="GO" id="GO:0009055">
    <property type="term" value="F:electron transfer activity"/>
    <property type="evidence" value="ECO:0007669"/>
    <property type="project" value="InterPro"/>
</dbReference>
<dbReference type="GO" id="GO:0046872">
    <property type="term" value="F:metal ion binding"/>
    <property type="evidence" value="ECO:0007669"/>
    <property type="project" value="InterPro"/>
</dbReference>
<name>A0A9D9NG43_9BACT</name>
<dbReference type="GO" id="GO:0016491">
    <property type="term" value="F:oxidoreductase activity"/>
    <property type="evidence" value="ECO:0007669"/>
    <property type="project" value="InterPro"/>
</dbReference>
<dbReference type="InterPro" id="IPR026816">
    <property type="entry name" value="Flavodoxin_dom"/>
</dbReference>
<evidence type="ECO:0000259" key="2">
    <source>
        <dbReference type="PROSITE" id="PS50902"/>
    </source>
</evidence>
<evidence type="ECO:0000313" key="3">
    <source>
        <dbReference type="EMBL" id="MBO8472591.1"/>
    </source>
</evidence>
<dbReference type="PROSITE" id="PS50902">
    <property type="entry name" value="FLAVODOXIN_LIKE"/>
    <property type="match status" value="1"/>
</dbReference>
<comment type="similarity">
    <text evidence="1">In the N-terminal section; belongs to the zinc metallo-hydrolase group 3 family.</text>
</comment>
<dbReference type="EMBL" id="JADIMA010000031">
    <property type="protein sequence ID" value="MBO8472591.1"/>
    <property type="molecule type" value="Genomic_DNA"/>
</dbReference>
<dbReference type="Gene3D" id="3.40.50.360">
    <property type="match status" value="1"/>
</dbReference>
<dbReference type="CDD" id="cd07709">
    <property type="entry name" value="flavodiiron_proteins_MBL-fold"/>
    <property type="match status" value="1"/>
</dbReference>
<dbReference type="PANTHER" id="PTHR43717:SF1">
    <property type="entry name" value="ANAEROBIC NITRIC OXIDE REDUCTASE FLAVORUBREDOXIN"/>
    <property type="match status" value="1"/>
</dbReference>
<reference evidence="3" key="2">
    <citation type="journal article" date="2021" name="PeerJ">
        <title>Extensive microbial diversity within the chicken gut microbiome revealed by metagenomics and culture.</title>
        <authorList>
            <person name="Gilroy R."/>
            <person name="Ravi A."/>
            <person name="Getino M."/>
            <person name="Pursley I."/>
            <person name="Horton D.L."/>
            <person name="Alikhan N.F."/>
            <person name="Baker D."/>
            <person name="Gharbi K."/>
            <person name="Hall N."/>
            <person name="Watson M."/>
            <person name="Adriaenssens E.M."/>
            <person name="Foster-Nyarko E."/>
            <person name="Jarju S."/>
            <person name="Secka A."/>
            <person name="Antonio M."/>
            <person name="Oren A."/>
            <person name="Chaudhuri R.R."/>
            <person name="La Ragione R."/>
            <person name="Hildebrand F."/>
            <person name="Pallen M.J."/>
        </authorList>
    </citation>
    <scope>NUCLEOTIDE SEQUENCE</scope>
    <source>
        <strain evidence="3">B1-8020</strain>
    </source>
</reference>
<dbReference type="InterPro" id="IPR029039">
    <property type="entry name" value="Flavoprotein-like_sf"/>
</dbReference>
<proteinExistence type="inferred from homology"/>
<dbReference type="InterPro" id="IPR016440">
    <property type="entry name" value="Rubredoxin-O_OxRdtase"/>
</dbReference>
<gene>
    <name evidence="3" type="ORF">IAB81_03050</name>
</gene>
<feature type="domain" description="Flavodoxin-like" evidence="2">
    <location>
        <begin position="246"/>
        <end position="385"/>
    </location>
</feature>
<dbReference type="SUPFAM" id="SSF56281">
    <property type="entry name" value="Metallo-hydrolase/oxidoreductase"/>
    <property type="match status" value="1"/>
</dbReference>